<name>A0A5B2WVK6_9PSEU</name>
<dbReference type="EMBL" id="VUOB01000061">
    <property type="protein sequence ID" value="KAA2254479.1"/>
    <property type="molecule type" value="Genomic_DNA"/>
</dbReference>
<dbReference type="Proteomes" id="UP000323454">
    <property type="component" value="Unassembled WGS sequence"/>
</dbReference>
<dbReference type="Gene3D" id="3.10.450.50">
    <property type="match status" value="1"/>
</dbReference>
<evidence type="ECO:0000313" key="3">
    <source>
        <dbReference type="Proteomes" id="UP000323454"/>
    </source>
</evidence>
<sequence length="150" mass="16614">MLQSHNLEEAMTQTTTTQAVLSEPTTEIRAVLADLLAAWQRRDIPGYLAHLDEDVDVVNRGGKWLAGKAAFAEQLEWMVAKGFPEIFTAEHTTESVRIAANGVAVAHELRVEPNRRSRAVYVLTERDSGWRVASISISPIEPPRDPGLRA</sequence>
<reference evidence="2 3" key="2">
    <citation type="submission" date="2019-09" db="EMBL/GenBank/DDBJ databases">
        <authorList>
            <person name="Jin C."/>
        </authorList>
    </citation>
    <scope>NUCLEOTIDE SEQUENCE [LARGE SCALE GENOMIC DNA]</scope>
    <source>
        <strain evidence="2 3">AN110305</strain>
    </source>
</reference>
<feature type="domain" description="DUF4440" evidence="1">
    <location>
        <begin position="28"/>
        <end position="132"/>
    </location>
</feature>
<evidence type="ECO:0000313" key="2">
    <source>
        <dbReference type="EMBL" id="KAA2254479.1"/>
    </source>
</evidence>
<organism evidence="2 3">
    <name type="scientific">Solihabitans fulvus</name>
    <dbReference type="NCBI Taxonomy" id="1892852"/>
    <lineage>
        <taxon>Bacteria</taxon>
        <taxon>Bacillati</taxon>
        <taxon>Actinomycetota</taxon>
        <taxon>Actinomycetes</taxon>
        <taxon>Pseudonocardiales</taxon>
        <taxon>Pseudonocardiaceae</taxon>
        <taxon>Solihabitans</taxon>
    </lineage>
</organism>
<dbReference type="OrthoDB" id="884581at2"/>
<dbReference type="AlphaFoldDB" id="A0A5B2WVK6"/>
<dbReference type="NCBIfam" id="TIGR02246">
    <property type="entry name" value="SgcJ/EcaC family oxidoreductase"/>
    <property type="match status" value="1"/>
</dbReference>
<protein>
    <submittedName>
        <fullName evidence="2">Nuclear transport factor 2 family protein</fullName>
    </submittedName>
</protein>
<dbReference type="Pfam" id="PF14534">
    <property type="entry name" value="DUF4440"/>
    <property type="match status" value="1"/>
</dbReference>
<dbReference type="InterPro" id="IPR032710">
    <property type="entry name" value="NTF2-like_dom_sf"/>
</dbReference>
<comment type="caution">
    <text evidence="2">The sequence shown here is derived from an EMBL/GenBank/DDBJ whole genome shotgun (WGS) entry which is preliminary data.</text>
</comment>
<evidence type="ECO:0000259" key="1">
    <source>
        <dbReference type="Pfam" id="PF14534"/>
    </source>
</evidence>
<proteinExistence type="predicted"/>
<dbReference type="InterPro" id="IPR011944">
    <property type="entry name" value="Steroid_delta5-4_isomerase"/>
</dbReference>
<keyword evidence="3" id="KW-1185">Reference proteome</keyword>
<accession>A0A5B2WVK6</accession>
<reference evidence="2 3" key="1">
    <citation type="submission" date="2019-09" db="EMBL/GenBank/DDBJ databases">
        <title>Goodfellowia gen. nov., a new genus of the Pseudonocardineae related to Actinoalloteichus, containing Goodfellowia coeruleoviolacea gen. nov., comb. nov. gen. nov., comb. nov.</title>
        <authorList>
            <person name="Labeda D."/>
        </authorList>
    </citation>
    <scope>NUCLEOTIDE SEQUENCE [LARGE SCALE GENOMIC DNA]</scope>
    <source>
        <strain evidence="2 3">AN110305</strain>
    </source>
</reference>
<dbReference type="InterPro" id="IPR027843">
    <property type="entry name" value="DUF4440"/>
</dbReference>
<gene>
    <name evidence="2" type="ORF">F0L68_30320</name>
</gene>
<dbReference type="SUPFAM" id="SSF54427">
    <property type="entry name" value="NTF2-like"/>
    <property type="match status" value="1"/>
</dbReference>